<dbReference type="VEuPathDB" id="VectorBase:HLOH_054126"/>
<dbReference type="OrthoDB" id="10630285at2759"/>
<evidence type="ECO:0000313" key="3">
    <source>
        <dbReference type="Proteomes" id="UP000821853"/>
    </source>
</evidence>
<dbReference type="InterPro" id="IPR005135">
    <property type="entry name" value="Endo/exonuclease/phosphatase"/>
</dbReference>
<protein>
    <recommendedName>
        <fullName evidence="1">Endonuclease/exonuclease/phosphatase domain-containing protein</fullName>
    </recommendedName>
</protein>
<name>A0A9J6GSW4_HAELO</name>
<dbReference type="AlphaFoldDB" id="A0A9J6GSW4"/>
<dbReference type="EMBL" id="JABSTR010000008">
    <property type="protein sequence ID" value="KAH9378235.1"/>
    <property type="molecule type" value="Genomic_DNA"/>
</dbReference>
<evidence type="ECO:0000259" key="1">
    <source>
        <dbReference type="Pfam" id="PF03372"/>
    </source>
</evidence>
<keyword evidence="3" id="KW-1185">Reference proteome</keyword>
<dbReference type="Gene3D" id="3.60.10.10">
    <property type="entry name" value="Endonuclease/exonuclease/phosphatase"/>
    <property type="match status" value="1"/>
</dbReference>
<dbReference type="Pfam" id="PF03372">
    <property type="entry name" value="Exo_endo_phos"/>
    <property type="match status" value="1"/>
</dbReference>
<feature type="domain" description="Endonuclease/exonuclease/phosphatase" evidence="1">
    <location>
        <begin position="112"/>
        <end position="262"/>
    </location>
</feature>
<reference evidence="2 3" key="1">
    <citation type="journal article" date="2020" name="Cell">
        <title>Large-Scale Comparative Analyses of Tick Genomes Elucidate Their Genetic Diversity and Vector Capacities.</title>
        <authorList>
            <consortium name="Tick Genome and Microbiome Consortium (TIGMIC)"/>
            <person name="Jia N."/>
            <person name="Wang J."/>
            <person name="Shi W."/>
            <person name="Du L."/>
            <person name="Sun Y."/>
            <person name="Zhan W."/>
            <person name="Jiang J.F."/>
            <person name="Wang Q."/>
            <person name="Zhang B."/>
            <person name="Ji P."/>
            <person name="Bell-Sakyi L."/>
            <person name="Cui X.M."/>
            <person name="Yuan T.T."/>
            <person name="Jiang B.G."/>
            <person name="Yang W.F."/>
            <person name="Lam T.T."/>
            <person name="Chang Q.C."/>
            <person name="Ding S.J."/>
            <person name="Wang X.J."/>
            <person name="Zhu J.G."/>
            <person name="Ruan X.D."/>
            <person name="Zhao L."/>
            <person name="Wei J.T."/>
            <person name="Ye R.Z."/>
            <person name="Que T.C."/>
            <person name="Du C.H."/>
            <person name="Zhou Y.H."/>
            <person name="Cheng J.X."/>
            <person name="Dai P.F."/>
            <person name="Guo W.B."/>
            <person name="Han X.H."/>
            <person name="Huang E.J."/>
            <person name="Li L.F."/>
            <person name="Wei W."/>
            <person name="Gao Y.C."/>
            <person name="Liu J.Z."/>
            <person name="Shao H.Z."/>
            <person name="Wang X."/>
            <person name="Wang C.C."/>
            <person name="Yang T.C."/>
            <person name="Huo Q.B."/>
            <person name="Li W."/>
            <person name="Chen H.Y."/>
            <person name="Chen S.E."/>
            <person name="Zhou L.G."/>
            <person name="Ni X.B."/>
            <person name="Tian J.H."/>
            <person name="Sheng Y."/>
            <person name="Liu T."/>
            <person name="Pan Y.S."/>
            <person name="Xia L.Y."/>
            <person name="Li J."/>
            <person name="Zhao F."/>
            <person name="Cao W.C."/>
        </authorList>
    </citation>
    <scope>NUCLEOTIDE SEQUENCE [LARGE SCALE GENOMIC DNA]</scope>
    <source>
        <strain evidence="2">HaeL-2018</strain>
    </source>
</reference>
<gene>
    <name evidence="2" type="ORF">HPB48_009937</name>
</gene>
<comment type="caution">
    <text evidence="2">The sequence shown here is derived from an EMBL/GenBank/DDBJ whole genome shotgun (WGS) entry which is preliminary data.</text>
</comment>
<dbReference type="InterPro" id="IPR036691">
    <property type="entry name" value="Endo/exonu/phosph_ase_sf"/>
</dbReference>
<proteinExistence type="predicted"/>
<sequence length="272" mass="30232">MEQLEQRFKQGFEELQCAVNSLATALANFRETIDLKVTALEFKVAQLPSACTSSPTPPPQVGPIRSSFSQGDMVHPPTPKPYNCLPFKQPLITMAQEPGKHNDNHSYCTWKWNCRGYRSKRGLLQQHINHIRQNHQSAPDIIALQETEVPAKLSGYTGYHYVPTDAGGPSPRGVTTLVHRNIPAKQISLECQGPEYVFLEILPATAKKSKSCTSSMYTAPQDYTAMSGPFPQMAHQGWDSLVIVGGFNAPHPAWGYPRPTKRVSRYLIPCNS</sequence>
<dbReference type="GO" id="GO:0003824">
    <property type="term" value="F:catalytic activity"/>
    <property type="evidence" value="ECO:0007669"/>
    <property type="project" value="InterPro"/>
</dbReference>
<dbReference type="Proteomes" id="UP000821853">
    <property type="component" value="Unassembled WGS sequence"/>
</dbReference>
<organism evidence="2 3">
    <name type="scientific">Haemaphysalis longicornis</name>
    <name type="common">Bush tick</name>
    <dbReference type="NCBI Taxonomy" id="44386"/>
    <lineage>
        <taxon>Eukaryota</taxon>
        <taxon>Metazoa</taxon>
        <taxon>Ecdysozoa</taxon>
        <taxon>Arthropoda</taxon>
        <taxon>Chelicerata</taxon>
        <taxon>Arachnida</taxon>
        <taxon>Acari</taxon>
        <taxon>Parasitiformes</taxon>
        <taxon>Ixodida</taxon>
        <taxon>Ixodoidea</taxon>
        <taxon>Ixodidae</taxon>
        <taxon>Haemaphysalinae</taxon>
        <taxon>Haemaphysalis</taxon>
    </lineage>
</organism>
<accession>A0A9J6GSW4</accession>
<dbReference type="SUPFAM" id="SSF56219">
    <property type="entry name" value="DNase I-like"/>
    <property type="match status" value="1"/>
</dbReference>
<evidence type="ECO:0000313" key="2">
    <source>
        <dbReference type="EMBL" id="KAH9378235.1"/>
    </source>
</evidence>